<accession>A0ABV4R0B4</accession>
<name>A0ABV4R0B4_9ACTN</name>
<proteinExistence type="predicted"/>
<organism evidence="2 3">
    <name type="scientific">Actinomadura chokoriensis</name>
    <dbReference type="NCBI Taxonomy" id="454156"/>
    <lineage>
        <taxon>Bacteria</taxon>
        <taxon>Bacillati</taxon>
        <taxon>Actinomycetota</taxon>
        <taxon>Actinomycetes</taxon>
        <taxon>Streptosporangiales</taxon>
        <taxon>Thermomonosporaceae</taxon>
        <taxon>Actinomadura</taxon>
    </lineage>
</organism>
<keyword evidence="3" id="KW-1185">Reference proteome</keyword>
<dbReference type="EMBL" id="JAXCEH010000014">
    <property type="protein sequence ID" value="MFA1556307.1"/>
    <property type="molecule type" value="Genomic_DNA"/>
</dbReference>
<dbReference type="SUPFAM" id="SSF89392">
    <property type="entry name" value="Prokaryotic lipoproteins and lipoprotein localization factors"/>
    <property type="match status" value="1"/>
</dbReference>
<feature type="compositionally biased region" description="Low complexity" evidence="1">
    <location>
        <begin position="272"/>
        <end position="283"/>
    </location>
</feature>
<evidence type="ECO:0000313" key="3">
    <source>
        <dbReference type="Proteomes" id="UP001569904"/>
    </source>
</evidence>
<evidence type="ECO:0008006" key="4">
    <source>
        <dbReference type="Google" id="ProtNLM"/>
    </source>
</evidence>
<dbReference type="Gene3D" id="2.50.20.20">
    <property type="match status" value="1"/>
</dbReference>
<gene>
    <name evidence="2" type="ORF">SM436_21665</name>
</gene>
<evidence type="ECO:0000313" key="2">
    <source>
        <dbReference type="EMBL" id="MFA1556307.1"/>
    </source>
</evidence>
<comment type="caution">
    <text evidence="2">The sequence shown here is derived from an EMBL/GenBank/DDBJ whole genome shotgun (WGS) entry which is preliminary data.</text>
</comment>
<dbReference type="InterPro" id="IPR029046">
    <property type="entry name" value="LolA/LolB/LppX"/>
</dbReference>
<reference evidence="2 3" key="1">
    <citation type="submission" date="2023-11" db="EMBL/GenBank/DDBJ databases">
        <title>Actinomadura monticuli sp. nov., isolated from volcanic ash.</title>
        <authorList>
            <person name="Lee S.D."/>
            <person name="Yang H."/>
            <person name="Kim I.S."/>
        </authorList>
    </citation>
    <scope>NUCLEOTIDE SEQUENCE [LARGE SCALE GENOMIC DNA]</scope>
    <source>
        <strain evidence="2 3">DSM 45346</strain>
    </source>
</reference>
<sequence length="283" mass="30022">MNRRLVVAAGGTAVGAALVLSGCNGDGTANTENMKLSAGQALLKTSQQTGQADTFKADLTVTDTGDENGRVHANGQFRLRPELTFSAKLDEFSRNGQSVPGAKGQAIFTGDVLYAKVPQLAQFVSGGKPWLKIDVNQVSQRTGFDVRGLVDQVQKVDPAEQTKMFTGSKDVRRVGTESVDGVRTTHYAGTVTVDDALNRLDAQAREKVGKWLPKDRANGKITFDLWTDGDNLPRKIVSKANGSQGESGSVTVLYSDYGKSFTVNPPPSDQVGQLSMGSLLGGG</sequence>
<feature type="region of interest" description="Disordered" evidence="1">
    <location>
        <begin position="264"/>
        <end position="283"/>
    </location>
</feature>
<dbReference type="Proteomes" id="UP001569904">
    <property type="component" value="Unassembled WGS sequence"/>
</dbReference>
<evidence type="ECO:0000256" key="1">
    <source>
        <dbReference type="SAM" id="MobiDB-lite"/>
    </source>
</evidence>
<protein>
    <recommendedName>
        <fullName evidence="4">LppX_LprAFG lipoprotein</fullName>
    </recommendedName>
</protein>
<dbReference type="PROSITE" id="PS51257">
    <property type="entry name" value="PROKAR_LIPOPROTEIN"/>
    <property type="match status" value="1"/>
</dbReference>
<dbReference type="RefSeq" id="WP_371943003.1">
    <property type="nucleotide sequence ID" value="NZ_JAXCEH010000014.1"/>
</dbReference>